<dbReference type="InterPro" id="IPR006073">
    <property type="entry name" value="GTP-bd"/>
</dbReference>
<accession>A8N0E2</accession>
<dbReference type="AlphaFoldDB" id="A8N0E2"/>
<reference evidence="2 3" key="1">
    <citation type="journal article" date="2010" name="Proc. Natl. Acad. Sci. U.S.A.">
        <title>Insights into evolution of multicellular fungi from the assembled chromosomes of the mushroom Coprinopsis cinerea (Coprinus cinereus).</title>
        <authorList>
            <person name="Stajich J.E."/>
            <person name="Wilke S.K."/>
            <person name="Ahren D."/>
            <person name="Au C.H."/>
            <person name="Birren B.W."/>
            <person name="Borodovsky M."/>
            <person name="Burns C."/>
            <person name="Canback B."/>
            <person name="Casselton L.A."/>
            <person name="Cheng C.K."/>
            <person name="Deng J."/>
            <person name="Dietrich F.S."/>
            <person name="Fargo D.C."/>
            <person name="Farman M.L."/>
            <person name="Gathman A.C."/>
            <person name="Goldberg J."/>
            <person name="Guigo R."/>
            <person name="Hoegger P.J."/>
            <person name="Hooker J.B."/>
            <person name="Huggins A."/>
            <person name="James T.Y."/>
            <person name="Kamada T."/>
            <person name="Kilaru S."/>
            <person name="Kodira C."/>
            <person name="Kues U."/>
            <person name="Kupfer D."/>
            <person name="Kwan H.S."/>
            <person name="Lomsadze A."/>
            <person name="Li W."/>
            <person name="Lilly W.W."/>
            <person name="Ma L.J."/>
            <person name="Mackey A.J."/>
            <person name="Manning G."/>
            <person name="Martin F."/>
            <person name="Muraguchi H."/>
            <person name="Natvig D.O."/>
            <person name="Palmerini H."/>
            <person name="Ramesh M.A."/>
            <person name="Rehmeyer C.J."/>
            <person name="Roe B.A."/>
            <person name="Shenoy N."/>
            <person name="Stanke M."/>
            <person name="Ter-Hovhannisyan V."/>
            <person name="Tunlid A."/>
            <person name="Velagapudi R."/>
            <person name="Vision T.J."/>
            <person name="Zeng Q."/>
            <person name="Zolan M.E."/>
            <person name="Pukkila P.J."/>
        </authorList>
    </citation>
    <scope>NUCLEOTIDE SEQUENCE [LARGE SCALE GENOMIC DNA]</scope>
    <source>
        <strain evidence="3">Okayama-7 / 130 / ATCC MYA-4618 / FGSC 9003</strain>
    </source>
</reference>
<dbReference type="RefSeq" id="XP_001828343.1">
    <property type="nucleotide sequence ID" value="XM_001828291.1"/>
</dbReference>
<keyword evidence="3" id="KW-1185">Reference proteome</keyword>
<name>A8N0E2_COPC7</name>
<dbReference type="InterPro" id="IPR027417">
    <property type="entry name" value="P-loop_NTPase"/>
</dbReference>
<comment type="caution">
    <text evidence="2">The sequence shown here is derived from an EMBL/GenBank/DDBJ whole genome shotgun (WGS) entry which is preliminary data.</text>
</comment>
<dbReference type="KEGG" id="cci:CC1G_12073"/>
<dbReference type="STRING" id="240176.A8N0E2"/>
<dbReference type="VEuPathDB" id="FungiDB:CC1G_12073"/>
<dbReference type="SUPFAM" id="SSF52540">
    <property type="entry name" value="P-loop containing nucleoside triphosphate hydrolases"/>
    <property type="match status" value="1"/>
</dbReference>
<dbReference type="Proteomes" id="UP000001861">
    <property type="component" value="Unassembled WGS sequence"/>
</dbReference>
<evidence type="ECO:0000313" key="2">
    <source>
        <dbReference type="EMBL" id="EAU93479.1"/>
    </source>
</evidence>
<dbReference type="EMBL" id="AACS02000001">
    <property type="protein sequence ID" value="EAU93479.1"/>
    <property type="molecule type" value="Genomic_DNA"/>
</dbReference>
<evidence type="ECO:0000259" key="1">
    <source>
        <dbReference type="Pfam" id="PF01926"/>
    </source>
</evidence>
<dbReference type="OMA" id="AFNCKRM"/>
<dbReference type="Gene3D" id="3.40.50.300">
    <property type="entry name" value="P-loop containing nucleotide triphosphate hydrolases"/>
    <property type="match status" value="1"/>
</dbReference>
<protein>
    <recommendedName>
        <fullName evidence="1">G domain-containing protein</fullName>
    </recommendedName>
</protein>
<organism evidence="2 3">
    <name type="scientific">Coprinopsis cinerea (strain Okayama-7 / 130 / ATCC MYA-4618 / FGSC 9003)</name>
    <name type="common">Inky cap fungus</name>
    <name type="synonym">Hormographiella aspergillata</name>
    <dbReference type="NCBI Taxonomy" id="240176"/>
    <lineage>
        <taxon>Eukaryota</taxon>
        <taxon>Fungi</taxon>
        <taxon>Dikarya</taxon>
        <taxon>Basidiomycota</taxon>
        <taxon>Agaricomycotina</taxon>
        <taxon>Agaricomycetes</taxon>
        <taxon>Agaricomycetidae</taxon>
        <taxon>Agaricales</taxon>
        <taxon>Agaricineae</taxon>
        <taxon>Psathyrellaceae</taxon>
        <taxon>Coprinopsis</taxon>
    </lineage>
</organism>
<proteinExistence type="predicted"/>
<sequence length="265" mass="30239">MGPSGVGKSTFINNYLGRDAARVTHDYSTCTRTVTAFPDSIPDDWLPSPKKRLVLVDTPGFFGGDGSDLDALQRISNWLRPKNIGDGYDRPERHLTGIIYLHDMTQKRMVRETQMSFDLFQKICGPDSCPKTFLVKTQWPRPPDAQSLIRSIDLDNTFFKQMTEAGARSLDLRDDVTERDVVKSVFEKDVANSIILHLQRELREGKTIPATDAGKELRRCLMELLMYSDPSSQREQVAVIKKTIKQLSADPSMRSRIKTWVRQRF</sequence>
<dbReference type="GO" id="GO:0005525">
    <property type="term" value="F:GTP binding"/>
    <property type="evidence" value="ECO:0007669"/>
    <property type="project" value="InterPro"/>
</dbReference>
<dbReference type="Pfam" id="PF01926">
    <property type="entry name" value="MMR_HSR1"/>
    <property type="match status" value="1"/>
</dbReference>
<dbReference type="OrthoDB" id="8954335at2759"/>
<feature type="domain" description="G" evidence="1">
    <location>
        <begin position="1"/>
        <end position="65"/>
    </location>
</feature>
<dbReference type="GeneID" id="6004760"/>
<dbReference type="CDD" id="cd00882">
    <property type="entry name" value="Ras_like_GTPase"/>
    <property type="match status" value="1"/>
</dbReference>
<gene>
    <name evidence="2" type="ORF">CC1G_12073</name>
</gene>
<dbReference type="InParanoid" id="A8N0E2"/>
<evidence type="ECO:0000313" key="3">
    <source>
        <dbReference type="Proteomes" id="UP000001861"/>
    </source>
</evidence>